<protein>
    <submittedName>
        <fullName evidence="2">Uncharacterized protein</fullName>
    </submittedName>
</protein>
<feature type="compositionally biased region" description="Polar residues" evidence="1">
    <location>
        <begin position="116"/>
        <end position="129"/>
    </location>
</feature>
<evidence type="ECO:0000313" key="2">
    <source>
        <dbReference type="EMBL" id="KKK64166.1"/>
    </source>
</evidence>
<name>A0A0F8ZW17_9ZZZZ</name>
<proteinExistence type="predicted"/>
<gene>
    <name evidence="2" type="ORF">LCGC14_2986960</name>
</gene>
<comment type="caution">
    <text evidence="2">The sequence shown here is derived from an EMBL/GenBank/DDBJ whole genome shotgun (WGS) entry which is preliminary data.</text>
</comment>
<sequence length="367" mass="38843">IMPGDSADFGGVLTTVLSEVGEITTRYVDEVTEVLNRLDAAGELGRLADDVVDWNALDNGTNLFLRNSDSLGRPTRPGYGAPLLGEGSGEGPRLGASLQDSRGGTGPQQAGPPSVGGSTAQDIVSTSRAGRTVLDPGRSLADVSDVLALDGAWRARQAGQRIGQGVVEHRRTAALQQARVKWLENVSNWRVEGLDEGTILDRLLTELDVTEDALAGRQIYGQISDIPDARIAKRAGRQGILDEQLDISAELEVVEDFVAQWDTFPTDTLIRKKVEAAGAGAPDHKALLAAQKAADDTVTAPLVMREPSGFKVTQADSQNGVDVIIFEVDGMEVLTTFEAGSDHITIGLHAFGGASLERLQRAGFGLA</sequence>
<evidence type="ECO:0000256" key="1">
    <source>
        <dbReference type="SAM" id="MobiDB-lite"/>
    </source>
</evidence>
<feature type="non-terminal residue" evidence="2">
    <location>
        <position position="367"/>
    </location>
</feature>
<reference evidence="2" key="1">
    <citation type="journal article" date="2015" name="Nature">
        <title>Complex archaea that bridge the gap between prokaryotes and eukaryotes.</title>
        <authorList>
            <person name="Spang A."/>
            <person name="Saw J.H."/>
            <person name="Jorgensen S.L."/>
            <person name="Zaremba-Niedzwiedzka K."/>
            <person name="Martijn J."/>
            <person name="Lind A.E."/>
            <person name="van Eijk R."/>
            <person name="Schleper C."/>
            <person name="Guy L."/>
            <person name="Ettema T.J."/>
        </authorList>
    </citation>
    <scope>NUCLEOTIDE SEQUENCE</scope>
</reference>
<feature type="region of interest" description="Disordered" evidence="1">
    <location>
        <begin position="66"/>
        <end position="129"/>
    </location>
</feature>
<dbReference type="EMBL" id="LAZR01061148">
    <property type="protein sequence ID" value="KKK64166.1"/>
    <property type="molecule type" value="Genomic_DNA"/>
</dbReference>
<accession>A0A0F8ZW17</accession>
<organism evidence="2">
    <name type="scientific">marine sediment metagenome</name>
    <dbReference type="NCBI Taxonomy" id="412755"/>
    <lineage>
        <taxon>unclassified sequences</taxon>
        <taxon>metagenomes</taxon>
        <taxon>ecological metagenomes</taxon>
    </lineage>
</organism>
<dbReference type="AlphaFoldDB" id="A0A0F8ZW17"/>
<feature type="non-terminal residue" evidence="2">
    <location>
        <position position="1"/>
    </location>
</feature>